<organism evidence="2 3">
    <name type="scientific">Parafrankia colletiae</name>
    <dbReference type="NCBI Taxonomy" id="573497"/>
    <lineage>
        <taxon>Bacteria</taxon>
        <taxon>Bacillati</taxon>
        <taxon>Actinomycetota</taxon>
        <taxon>Actinomycetes</taxon>
        <taxon>Frankiales</taxon>
        <taxon>Frankiaceae</taxon>
        <taxon>Parafrankia</taxon>
    </lineage>
</organism>
<dbReference type="InterPro" id="IPR037523">
    <property type="entry name" value="VOC_core"/>
</dbReference>
<reference evidence="3" key="1">
    <citation type="submission" date="2016-07" db="EMBL/GenBank/DDBJ databases">
        <title>Sequence Frankia sp. strain CcI1.17.</title>
        <authorList>
            <person name="Ghodhbane-Gtari F."/>
            <person name="Swanson E."/>
            <person name="Gueddou A."/>
            <person name="Morris K."/>
            <person name="Hezbri K."/>
            <person name="Ktari A."/>
            <person name="Nouioui I."/>
            <person name="Abebe-Akele F."/>
            <person name="Simpson S."/>
            <person name="Thomas K."/>
            <person name="Gtari M."/>
            <person name="Tisa L.S."/>
            <person name="Hurst S."/>
        </authorList>
    </citation>
    <scope>NUCLEOTIDE SEQUENCE [LARGE SCALE GENOMIC DNA]</scope>
    <source>
        <strain evidence="3">Cc1.17</strain>
    </source>
</reference>
<dbReference type="RefSeq" id="WP_071086130.1">
    <property type="nucleotide sequence ID" value="NZ_MBLM01000126.1"/>
</dbReference>
<dbReference type="EMBL" id="MBLM01000126">
    <property type="protein sequence ID" value="OHV34687.1"/>
    <property type="molecule type" value="Genomic_DNA"/>
</dbReference>
<proteinExistence type="predicted"/>
<protein>
    <submittedName>
        <fullName evidence="2">Glyoxalase</fullName>
    </submittedName>
</protein>
<dbReference type="Proteomes" id="UP000179627">
    <property type="component" value="Unassembled WGS sequence"/>
</dbReference>
<dbReference type="InterPro" id="IPR004360">
    <property type="entry name" value="Glyas_Fos-R_dOase_dom"/>
</dbReference>
<sequence length="134" mass="14236">MTATLNLTGLVVSDMAATAAFYRRLGLEIAADADGLAHVEVELPGGLRLAFDTEDTIRSFDPGWKPGTGSSRMSLAFACDSPSDVDTTFAELVEAGYRGHLEPWDAVWGQRYACVADPDGNPVDLYAPLPTAEG</sequence>
<gene>
    <name evidence="2" type="ORF">CC117_21025</name>
</gene>
<dbReference type="AlphaFoldDB" id="A0A1S1QLV8"/>
<dbReference type="SUPFAM" id="SSF54593">
    <property type="entry name" value="Glyoxalase/Bleomycin resistance protein/Dihydroxybiphenyl dioxygenase"/>
    <property type="match status" value="1"/>
</dbReference>
<dbReference type="Gene3D" id="3.10.180.10">
    <property type="entry name" value="2,3-Dihydroxybiphenyl 1,2-Dioxygenase, domain 1"/>
    <property type="match status" value="1"/>
</dbReference>
<dbReference type="PANTHER" id="PTHR36503:SF3">
    <property type="entry name" value="BLR0126 PROTEIN"/>
    <property type="match status" value="1"/>
</dbReference>
<dbReference type="OrthoDB" id="9798201at2"/>
<comment type="caution">
    <text evidence="2">The sequence shown here is derived from an EMBL/GenBank/DDBJ whole genome shotgun (WGS) entry which is preliminary data.</text>
</comment>
<name>A0A1S1QLV8_9ACTN</name>
<evidence type="ECO:0000259" key="1">
    <source>
        <dbReference type="PROSITE" id="PS51819"/>
    </source>
</evidence>
<dbReference type="PANTHER" id="PTHR36503">
    <property type="entry name" value="BLR2520 PROTEIN"/>
    <property type="match status" value="1"/>
</dbReference>
<dbReference type="InterPro" id="IPR029068">
    <property type="entry name" value="Glyas_Bleomycin-R_OHBP_Dase"/>
</dbReference>
<evidence type="ECO:0000313" key="3">
    <source>
        <dbReference type="Proteomes" id="UP000179627"/>
    </source>
</evidence>
<dbReference type="Pfam" id="PF00903">
    <property type="entry name" value="Glyoxalase"/>
    <property type="match status" value="1"/>
</dbReference>
<evidence type="ECO:0000313" key="2">
    <source>
        <dbReference type="EMBL" id="OHV34687.1"/>
    </source>
</evidence>
<accession>A0A1S1QLV8</accession>
<keyword evidence="3" id="KW-1185">Reference proteome</keyword>
<feature type="domain" description="VOC" evidence="1">
    <location>
        <begin position="4"/>
        <end position="128"/>
    </location>
</feature>
<dbReference type="PROSITE" id="PS51819">
    <property type="entry name" value="VOC"/>
    <property type="match status" value="1"/>
</dbReference>